<evidence type="ECO:0000256" key="3">
    <source>
        <dbReference type="ARBA" id="ARBA00022448"/>
    </source>
</evidence>
<sequence>MHHLPHFELLAGGMEEDYGLPTSNQTEQPCLSGHLKLTLILVNSSLMLVGTGGPLLHRVYFLHGGRRMWFSSFIQIGGWPVLLIPLWIYHRRHNMTCSSSKSVIAACCLVGLVTGVNCYLLTFGMAYLPITTSALLSSTEVAFVSLFAFFIVKHRFTPFSVNSVVLMTLGTVVLGMGHNSIDRPVGVTKFQYSLGFLMTIVASALYGSILPFVEMIYTKAKQKITYGMVMEMQITISAFASAFCVVGMIVTRDFQVISKEAREYELGEEKYYTVVILGSLFWQMYNLGLMGILSCSSSLFAGVLGAALLPVSEIIAVVFLHERFNNEKGVALVLSLWGFFSYWYGELQQMKEEKLKTKDNSVQLQSP</sequence>
<evidence type="ECO:0000256" key="7">
    <source>
        <dbReference type="RuleBase" id="RU368015"/>
    </source>
</evidence>
<dbReference type="GO" id="GO:0022857">
    <property type="term" value="F:transmembrane transporter activity"/>
    <property type="evidence" value="ECO:0000318"/>
    <property type="project" value="GO_Central"/>
</dbReference>
<keyword evidence="6 7" id="KW-0472">Membrane</keyword>
<evidence type="ECO:0000256" key="5">
    <source>
        <dbReference type="ARBA" id="ARBA00022989"/>
    </source>
</evidence>
<dbReference type="OrthoDB" id="1865379at2759"/>
<comment type="caution">
    <text evidence="8">The sequence shown here is derived from an EMBL/GenBank/DDBJ whole genome shotgun (WGS) entry which is preliminary data.</text>
</comment>
<dbReference type="InterPro" id="IPR037185">
    <property type="entry name" value="EmrE-like"/>
</dbReference>
<evidence type="ECO:0000256" key="6">
    <source>
        <dbReference type="ARBA" id="ARBA00023136"/>
    </source>
</evidence>
<evidence type="ECO:0000256" key="2">
    <source>
        <dbReference type="ARBA" id="ARBA00006213"/>
    </source>
</evidence>
<comment type="caution">
    <text evidence="7">Lacks conserved residue(s) required for the propagation of feature annotation.</text>
</comment>
<feature type="transmembrane region" description="Helical" evidence="7">
    <location>
        <begin position="234"/>
        <end position="251"/>
    </location>
</feature>
<keyword evidence="4 7" id="KW-0812">Transmembrane</keyword>
<feature type="transmembrane region" description="Helical" evidence="7">
    <location>
        <begin position="68"/>
        <end position="90"/>
    </location>
</feature>
<dbReference type="EMBL" id="LFYR01001331">
    <property type="protein sequence ID" value="KMZ62594.1"/>
    <property type="molecule type" value="Genomic_DNA"/>
</dbReference>
<dbReference type="Proteomes" id="UP000036987">
    <property type="component" value="Unassembled WGS sequence"/>
</dbReference>
<dbReference type="PANTHER" id="PTHR31376">
    <property type="entry name" value="OS09G0467300 PROTEIN-RELATED"/>
    <property type="match status" value="1"/>
</dbReference>
<proteinExistence type="inferred from homology"/>
<feature type="transmembrane region" description="Helical" evidence="7">
    <location>
        <begin position="102"/>
        <end position="128"/>
    </location>
</feature>
<keyword evidence="5 7" id="KW-1133">Transmembrane helix</keyword>
<dbReference type="InterPro" id="IPR030182">
    <property type="entry name" value="PUP_plant"/>
</dbReference>
<dbReference type="SUPFAM" id="SSF103481">
    <property type="entry name" value="Multidrug resistance efflux transporter EmrE"/>
    <property type="match status" value="1"/>
</dbReference>
<dbReference type="OMA" id="GEWSDSR"/>
<evidence type="ECO:0000313" key="9">
    <source>
        <dbReference type="Proteomes" id="UP000036987"/>
    </source>
</evidence>
<dbReference type="Pfam" id="PF16913">
    <property type="entry name" value="PUNUT"/>
    <property type="match status" value="1"/>
</dbReference>
<feature type="transmembrane region" description="Helical" evidence="7">
    <location>
        <begin position="134"/>
        <end position="152"/>
    </location>
</feature>
<feature type="transmembrane region" description="Helical" evidence="7">
    <location>
        <begin position="327"/>
        <end position="345"/>
    </location>
</feature>
<keyword evidence="3 7" id="KW-0813">Transport</keyword>
<keyword evidence="9" id="KW-1185">Reference proteome</keyword>
<comment type="similarity">
    <text evidence="2 7">Belongs to the purine permeases (TC 2.A.7.14) family.</text>
</comment>
<accession>A0A0K9P0T9</accession>
<organism evidence="8 9">
    <name type="scientific">Zostera marina</name>
    <name type="common">Eelgrass</name>
    <dbReference type="NCBI Taxonomy" id="29655"/>
    <lineage>
        <taxon>Eukaryota</taxon>
        <taxon>Viridiplantae</taxon>
        <taxon>Streptophyta</taxon>
        <taxon>Embryophyta</taxon>
        <taxon>Tracheophyta</taxon>
        <taxon>Spermatophyta</taxon>
        <taxon>Magnoliopsida</taxon>
        <taxon>Liliopsida</taxon>
        <taxon>Zosteraceae</taxon>
        <taxon>Zostera</taxon>
    </lineage>
</organism>
<evidence type="ECO:0000256" key="1">
    <source>
        <dbReference type="ARBA" id="ARBA00004141"/>
    </source>
</evidence>
<evidence type="ECO:0000313" key="8">
    <source>
        <dbReference type="EMBL" id="KMZ62594.1"/>
    </source>
</evidence>
<reference evidence="9" key="1">
    <citation type="journal article" date="2016" name="Nature">
        <title>The genome of the seagrass Zostera marina reveals angiosperm adaptation to the sea.</title>
        <authorList>
            <person name="Olsen J.L."/>
            <person name="Rouze P."/>
            <person name="Verhelst B."/>
            <person name="Lin Y.-C."/>
            <person name="Bayer T."/>
            <person name="Collen J."/>
            <person name="Dattolo E."/>
            <person name="De Paoli E."/>
            <person name="Dittami S."/>
            <person name="Maumus F."/>
            <person name="Michel G."/>
            <person name="Kersting A."/>
            <person name="Lauritano C."/>
            <person name="Lohaus R."/>
            <person name="Toepel M."/>
            <person name="Tonon T."/>
            <person name="Vanneste K."/>
            <person name="Amirebrahimi M."/>
            <person name="Brakel J."/>
            <person name="Bostroem C."/>
            <person name="Chovatia M."/>
            <person name="Grimwood J."/>
            <person name="Jenkins J.W."/>
            <person name="Jueterbock A."/>
            <person name="Mraz A."/>
            <person name="Stam W.T."/>
            <person name="Tice H."/>
            <person name="Bornberg-Bauer E."/>
            <person name="Green P.J."/>
            <person name="Pearson G.A."/>
            <person name="Procaccini G."/>
            <person name="Duarte C.M."/>
            <person name="Schmutz J."/>
            <person name="Reusch T.B.H."/>
            <person name="Van de Peer Y."/>
        </authorList>
    </citation>
    <scope>NUCLEOTIDE SEQUENCE [LARGE SCALE GENOMIC DNA]</scope>
    <source>
        <strain evidence="9">cv. Finnish</strain>
    </source>
</reference>
<gene>
    <name evidence="8" type="ORF">ZOSMA_450G00060</name>
</gene>
<dbReference type="PANTHER" id="PTHR31376:SF105">
    <property type="entry name" value="PURINE PERMEASE-RELATED"/>
    <property type="match status" value="1"/>
</dbReference>
<evidence type="ECO:0000256" key="4">
    <source>
        <dbReference type="ARBA" id="ARBA00022692"/>
    </source>
</evidence>
<name>A0A0K9P0T9_ZOSMR</name>
<feature type="transmembrane region" description="Helical" evidence="7">
    <location>
        <begin position="299"/>
        <end position="321"/>
    </location>
</feature>
<comment type="subcellular location">
    <subcellularLocation>
        <location evidence="1 7">Membrane</location>
        <topology evidence="1 7">Multi-pass membrane protein</topology>
    </subcellularLocation>
</comment>
<protein>
    <recommendedName>
        <fullName evidence="7">Probable purine permease</fullName>
    </recommendedName>
</protein>
<feature type="transmembrane region" description="Helical" evidence="7">
    <location>
        <begin position="159"/>
        <end position="178"/>
    </location>
</feature>
<dbReference type="GO" id="GO:0005345">
    <property type="term" value="F:purine nucleobase transmembrane transporter activity"/>
    <property type="evidence" value="ECO:0007669"/>
    <property type="project" value="UniProtKB-UniRule"/>
</dbReference>
<dbReference type="GO" id="GO:0015211">
    <property type="term" value="F:purine nucleoside transmembrane transporter activity"/>
    <property type="evidence" value="ECO:0007669"/>
    <property type="project" value="UniProtKB-UniRule"/>
</dbReference>
<dbReference type="GO" id="GO:0016020">
    <property type="term" value="C:membrane"/>
    <property type="evidence" value="ECO:0007669"/>
    <property type="project" value="UniProtKB-SubCell"/>
</dbReference>
<feature type="transmembrane region" description="Helical" evidence="7">
    <location>
        <begin position="190"/>
        <end position="213"/>
    </location>
</feature>
<dbReference type="STRING" id="29655.A0A0K9P0T9"/>
<feature type="transmembrane region" description="Helical" evidence="7">
    <location>
        <begin position="271"/>
        <end position="292"/>
    </location>
</feature>
<dbReference type="AlphaFoldDB" id="A0A0K9P0T9"/>